<dbReference type="InterPro" id="IPR000209">
    <property type="entry name" value="Peptidase_S8/S53_dom"/>
</dbReference>
<dbReference type="Pfam" id="PF00082">
    <property type="entry name" value="Peptidase_S8"/>
    <property type="match status" value="1"/>
</dbReference>
<dbReference type="InterPro" id="IPR015500">
    <property type="entry name" value="Peptidase_S8_subtilisin-rel"/>
</dbReference>
<dbReference type="OMA" id="DVICMAC"/>
<dbReference type="GO" id="GO:0006508">
    <property type="term" value="P:proteolysis"/>
    <property type="evidence" value="ECO:0007669"/>
    <property type="project" value="UniProtKB-KW"/>
</dbReference>
<protein>
    <submittedName>
        <fullName evidence="8">Uncharacterized protein</fullName>
    </submittedName>
</protein>
<feature type="active site" description="Charge relay system" evidence="5">
    <location>
        <position position="549"/>
    </location>
</feature>
<dbReference type="AlphaFoldDB" id="G9P8U2"/>
<dbReference type="HOGENOM" id="CLU_009240_0_0_1"/>
<dbReference type="PANTHER" id="PTHR43806:SF11">
    <property type="entry name" value="CEREVISIN-RELATED"/>
    <property type="match status" value="1"/>
</dbReference>
<evidence type="ECO:0000313" key="9">
    <source>
        <dbReference type="Proteomes" id="UP000005426"/>
    </source>
</evidence>
<evidence type="ECO:0000256" key="1">
    <source>
        <dbReference type="ARBA" id="ARBA00011073"/>
    </source>
</evidence>
<keyword evidence="2 5" id="KW-0645">Protease</keyword>
<keyword evidence="9" id="KW-1185">Reference proteome</keyword>
<keyword evidence="4 5" id="KW-0720">Serine protease</keyword>
<evidence type="ECO:0000256" key="2">
    <source>
        <dbReference type="ARBA" id="ARBA00022670"/>
    </source>
</evidence>
<keyword evidence="3 5" id="KW-0378">Hydrolase</keyword>
<dbReference type="Proteomes" id="UP000005426">
    <property type="component" value="Unassembled WGS sequence"/>
</dbReference>
<gene>
    <name evidence="8" type="ORF">TRIATDRAFT_287239</name>
</gene>
<feature type="domain" description="Peptidase S8/S53" evidence="6">
    <location>
        <begin position="503"/>
        <end position="723"/>
    </location>
</feature>
<proteinExistence type="inferred from homology"/>
<evidence type="ECO:0000313" key="8">
    <source>
        <dbReference type="EMBL" id="EHK41814.1"/>
    </source>
</evidence>
<dbReference type="Gene3D" id="3.40.50.200">
    <property type="entry name" value="Peptidase S8/S53 domain"/>
    <property type="match status" value="1"/>
</dbReference>
<dbReference type="GO" id="GO:0004252">
    <property type="term" value="F:serine-type endopeptidase activity"/>
    <property type="evidence" value="ECO:0007669"/>
    <property type="project" value="UniProtKB-UniRule"/>
</dbReference>
<name>G9P8U2_HYPAI</name>
<dbReference type="PROSITE" id="PS51892">
    <property type="entry name" value="SUBTILASE"/>
    <property type="match status" value="1"/>
</dbReference>
<dbReference type="eggNOG" id="ENOG502SP4W">
    <property type="taxonomic scope" value="Eukaryota"/>
</dbReference>
<dbReference type="EMBL" id="ABDG02000027">
    <property type="protein sequence ID" value="EHK41814.1"/>
    <property type="molecule type" value="Genomic_DNA"/>
</dbReference>
<dbReference type="InterPro" id="IPR036852">
    <property type="entry name" value="Peptidase_S8/S53_dom_sf"/>
</dbReference>
<sequence>MDKSCTMIRSGIIQKLQKFSARRLKNEIAEVAQTCNTQTARGPPHVTQELDDDIQLLYSTLQQYQSCNTGGSERDIMINIRLNGYRALGKNSDPASFIVDNASAEFGVLFLDHPHVGNGYWQETCVQICHTRPPELPRVKFTDLGPNPAATQAQYEPIACESFCQQISCRNQDLIYLSTRDGGLVYHKRSDVNRDWLASCEAVSLANAFTKPELKLNDKSKAILGMLLAKTTWEFYDSAVIGQGLTSDNIHFICEQRANIAGAFVNEPVLLTRFSQSNGQMSDTGIQIGGNVSSATMNLIHDMPKILALGIILLEIETGKIMRRHRENPRVCPPGLFNINTDYKIACNLVATGPNAHTESIIPDLNKLSPLRTILPLCIKPGELRTKLQQTLSAQKKNIAGINYRNALRSVIYNEIAFPLQTWANQFDDLNRVKPLWEVKVKQEIPRPTIPLTAPPLRPRQASSFDNRDYRRLREGSRRWFNRYEQLNDYLQPRDSEMRDGYKRIKVAMLDTGITQEDYDYLRDSLSSFEYKDFVDEAAKDTACDNSGHGSAGVSLLLKTCPQASLYIARVLETDVALTADVNTVVQGINWAIERQVDIITMALGFEKKQQRVIDAIDRAYRSGILIFAAASNDRNFSPVYCPAILTDQVFAMYSTNAGIRESWSLNPSPIAGDSFAIFGENVELKEEGPLVQGTSYSTSIAAGLAAMLLDFVSQEADIHKMRELSNLKKKQGMNMIFREMAKSDNGYLCIRPWKLLKNDIDYEDHLEDDQVRKQEREWIRGTIVRLLQLEKLHDSYRG</sequence>
<reference evidence="8 9" key="1">
    <citation type="journal article" date="2011" name="Genome Biol.">
        <title>Comparative genome sequence analysis underscores mycoparasitism as the ancestral life style of Trichoderma.</title>
        <authorList>
            <person name="Kubicek C.P."/>
            <person name="Herrera-Estrella A."/>
            <person name="Seidl-Seiboth V."/>
            <person name="Martinez D.A."/>
            <person name="Druzhinina I.S."/>
            <person name="Thon M."/>
            <person name="Zeilinger S."/>
            <person name="Casas-Flores S."/>
            <person name="Horwitz B.A."/>
            <person name="Mukherjee P.K."/>
            <person name="Mukherjee M."/>
            <person name="Kredics L."/>
            <person name="Alcaraz L.D."/>
            <person name="Aerts A."/>
            <person name="Antal Z."/>
            <person name="Atanasova L."/>
            <person name="Cervantes-Badillo M.G."/>
            <person name="Challacombe J."/>
            <person name="Chertkov O."/>
            <person name="McCluskey K."/>
            <person name="Coulpier F."/>
            <person name="Deshpande N."/>
            <person name="von Doehren H."/>
            <person name="Ebbole D.J."/>
            <person name="Esquivel-Naranjo E.U."/>
            <person name="Fekete E."/>
            <person name="Flipphi M."/>
            <person name="Glaser F."/>
            <person name="Gomez-Rodriguez E.Y."/>
            <person name="Gruber S."/>
            <person name="Han C."/>
            <person name="Henrissat B."/>
            <person name="Hermosa R."/>
            <person name="Hernandez-Onate M."/>
            <person name="Karaffa L."/>
            <person name="Kosti I."/>
            <person name="Le Crom S."/>
            <person name="Lindquist E."/>
            <person name="Lucas S."/>
            <person name="Luebeck M."/>
            <person name="Luebeck P.S."/>
            <person name="Margeot A."/>
            <person name="Metz B."/>
            <person name="Misra M."/>
            <person name="Nevalainen H."/>
            <person name="Omann M."/>
            <person name="Packer N."/>
            <person name="Perrone G."/>
            <person name="Uresti-Rivera E.E."/>
            <person name="Salamov A."/>
            <person name="Schmoll M."/>
            <person name="Seiboth B."/>
            <person name="Shapiro H."/>
            <person name="Sukno S."/>
            <person name="Tamayo-Ramos J.A."/>
            <person name="Tisch D."/>
            <person name="Wiest A."/>
            <person name="Wilkinson H.H."/>
            <person name="Zhang M."/>
            <person name="Coutinho P.M."/>
            <person name="Kenerley C.M."/>
            <person name="Monte E."/>
            <person name="Baker S.E."/>
            <person name="Grigoriev I.V."/>
        </authorList>
    </citation>
    <scope>NUCLEOTIDE SEQUENCE [LARGE SCALE GENOMIC DNA]</scope>
    <source>
        <strain evidence="9">ATCC 20476 / IMI 206040</strain>
    </source>
</reference>
<dbReference type="OrthoDB" id="3565018at2759"/>
<organism evidence="8 9">
    <name type="scientific">Hypocrea atroviridis (strain ATCC 20476 / IMI 206040)</name>
    <name type="common">Trichoderma atroviride</name>
    <dbReference type="NCBI Taxonomy" id="452589"/>
    <lineage>
        <taxon>Eukaryota</taxon>
        <taxon>Fungi</taxon>
        <taxon>Dikarya</taxon>
        <taxon>Ascomycota</taxon>
        <taxon>Pezizomycotina</taxon>
        <taxon>Sordariomycetes</taxon>
        <taxon>Hypocreomycetidae</taxon>
        <taxon>Hypocreales</taxon>
        <taxon>Hypocreaceae</taxon>
        <taxon>Trichoderma</taxon>
    </lineage>
</organism>
<evidence type="ECO:0000259" key="6">
    <source>
        <dbReference type="Pfam" id="PF00082"/>
    </source>
</evidence>
<dbReference type="PANTHER" id="PTHR43806">
    <property type="entry name" value="PEPTIDASE S8"/>
    <property type="match status" value="1"/>
</dbReference>
<evidence type="ECO:0000259" key="7">
    <source>
        <dbReference type="Pfam" id="PF24476"/>
    </source>
</evidence>
<dbReference type="SUPFAM" id="SSF52743">
    <property type="entry name" value="Subtilisin-like"/>
    <property type="match status" value="1"/>
</dbReference>
<feature type="domain" description="DUF7580" evidence="7">
    <location>
        <begin position="105"/>
        <end position="329"/>
    </location>
</feature>
<feature type="active site" description="Charge relay system" evidence="5">
    <location>
        <position position="696"/>
    </location>
</feature>
<evidence type="ECO:0000256" key="4">
    <source>
        <dbReference type="ARBA" id="ARBA00022825"/>
    </source>
</evidence>
<comment type="similarity">
    <text evidence="1 5">Belongs to the peptidase S8 family.</text>
</comment>
<evidence type="ECO:0000256" key="5">
    <source>
        <dbReference type="PROSITE-ProRule" id="PRU01240"/>
    </source>
</evidence>
<dbReference type="Pfam" id="PF24476">
    <property type="entry name" value="DUF7580"/>
    <property type="match status" value="1"/>
</dbReference>
<accession>G9P8U2</accession>
<dbReference type="InterPro" id="IPR056002">
    <property type="entry name" value="DUF7580"/>
</dbReference>
<dbReference type="PRINTS" id="PR00723">
    <property type="entry name" value="SUBTILISIN"/>
</dbReference>
<comment type="caution">
    <text evidence="8">The sequence shown here is derived from an EMBL/GenBank/DDBJ whole genome shotgun (WGS) entry which is preliminary data.</text>
</comment>
<feature type="active site" description="Charge relay system" evidence="5">
    <location>
        <position position="511"/>
    </location>
</feature>
<evidence type="ECO:0000256" key="3">
    <source>
        <dbReference type="ARBA" id="ARBA00022801"/>
    </source>
</evidence>
<dbReference type="STRING" id="452589.G9P8U2"/>
<dbReference type="InterPro" id="IPR050131">
    <property type="entry name" value="Peptidase_S8_subtilisin-like"/>
</dbReference>